<dbReference type="RefSeq" id="WP_136003273.1">
    <property type="nucleotide sequence ID" value="NZ_SRYW01000002.1"/>
</dbReference>
<comment type="caution">
    <text evidence="1">The sequence shown here is derived from an EMBL/GenBank/DDBJ whole genome shotgun (WGS) entry which is preliminary data.</text>
</comment>
<proteinExistence type="predicted"/>
<organism evidence="1 2">
    <name type="scientific">Stenotrophomonas maltophilia</name>
    <name type="common">Pseudomonas maltophilia</name>
    <name type="synonym">Xanthomonas maltophilia</name>
    <dbReference type="NCBI Taxonomy" id="40324"/>
    <lineage>
        <taxon>Bacteria</taxon>
        <taxon>Pseudomonadati</taxon>
        <taxon>Pseudomonadota</taxon>
        <taxon>Gammaproteobacteria</taxon>
        <taxon>Lysobacterales</taxon>
        <taxon>Lysobacteraceae</taxon>
        <taxon>Stenotrophomonas</taxon>
        <taxon>Stenotrophomonas maltophilia group</taxon>
    </lineage>
</organism>
<dbReference type="AlphaFoldDB" id="A0A4V3RJL8"/>
<evidence type="ECO:0000313" key="1">
    <source>
        <dbReference type="EMBL" id="TGY36490.1"/>
    </source>
</evidence>
<name>A0A4V3RJL8_STEMA</name>
<dbReference type="OrthoDB" id="5916799at2"/>
<protein>
    <submittedName>
        <fullName evidence="1">Uncharacterized protein</fullName>
    </submittedName>
</protein>
<accession>A0A4V3RJL8</accession>
<evidence type="ECO:0000313" key="2">
    <source>
        <dbReference type="Proteomes" id="UP000306631"/>
    </source>
</evidence>
<dbReference type="Proteomes" id="UP000306631">
    <property type="component" value="Unassembled WGS sequence"/>
</dbReference>
<reference evidence="1 2" key="1">
    <citation type="submission" date="2019-04" db="EMBL/GenBank/DDBJ databases">
        <title>Microbes associate with the intestines of laboratory mice.</title>
        <authorList>
            <person name="Navarre W."/>
            <person name="Wong E."/>
            <person name="Huang K."/>
            <person name="Tropini C."/>
            <person name="Ng K."/>
            <person name="Yu B."/>
        </authorList>
    </citation>
    <scope>NUCLEOTIDE SEQUENCE [LARGE SCALE GENOMIC DNA]</scope>
    <source>
        <strain evidence="1 2">NM62_B4-13</strain>
    </source>
</reference>
<dbReference type="EMBL" id="SRYW01000002">
    <property type="protein sequence ID" value="TGY36490.1"/>
    <property type="molecule type" value="Genomic_DNA"/>
</dbReference>
<sequence length="399" mass="42797">MRRTILQDVANTLCHMLVGWRMGDDFDVLAALPDGTLFVDVLAGTAAHSAAGAVHLRIAGELQAWFHHRLSVIQIPVQALSSAQVVAEIRTDRLATNRKRIVSFDVSVRSVISTDECRYTGKLHEVHRWHSRVPTTCGPGRMAPWRTAVCFRAASSQRERCETHQWSGLPSIRADPVHGNPSGGGVMKRAVLAVITSAVLGGCATVDQNTTFDGSDGNAFVLVAADNVPDRGVSSHSFVFSRVDLQSSTFLPEWFSITFDGGAGTFVVDELKKPEGLNTTLRFGARSVVPGDYAYAARRDLQGNLQTEHCYAKGAGVFRIVAGKTNVISLGDVLNDMGSDPDVALDQGATILTAYPKISAPLVQAQQVGSITFPSAKSLGWEGCLNRNVTALTVISATP</sequence>
<gene>
    <name evidence="1" type="ORF">E5352_03070</name>
</gene>